<dbReference type="RefSeq" id="WP_160774802.1">
    <property type="nucleotide sequence ID" value="NZ_WUMV01000002.1"/>
</dbReference>
<evidence type="ECO:0008006" key="3">
    <source>
        <dbReference type="Google" id="ProtNLM"/>
    </source>
</evidence>
<dbReference type="EMBL" id="WUMV01000002">
    <property type="protein sequence ID" value="MXN64603.1"/>
    <property type="molecule type" value="Genomic_DNA"/>
</dbReference>
<keyword evidence="2" id="KW-1185">Reference proteome</keyword>
<accession>A0A7X3S7A8</accession>
<evidence type="ECO:0000313" key="2">
    <source>
        <dbReference type="Proteomes" id="UP000433101"/>
    </source>
</evidence>
<protein>
    <recommendedName>
        <fullName evidence="3">Response regulatory domain-containing protein</fullName>
    </recommendedName>
</protein>
<evidence type="ECO:0000313" key="1">
    <source>
        <dbReference type="EMBL" id="MXN64603.1"/>
    </source>
</evidence>
<organism evidence="1 2">
    <name type="scientific">Stappia sediminis</name>
    <dbReference type="NCBI Taxonomy" id="2692190"/>
    <lineage>
        <taxon>Bacteria</taxon>
        <taxon>Pseudomonadati</taxon>
        <taxon>Pseudomonadota</taxon>
        <taxon>Alphaproteobacteria</taxon>
        <taxon>Hyphomicrobiales</taxon>
        <taxon>Stappiaceae</taxon>
        <taxon>Stappia</taxon>
    </lineage>
</organism>
<gene>
    <name evidence="1" type="ORF">GR183_06770</name>
</gene>
<dbReference type="AlphaFoldDB" id="A0A7X3S7A8"/>
<dbReference type="Proteomes" id="UP000433101">
    <property type="component" value="Unassembled WGS sequence"/>
</dbReference>
<comment type="caution">
    <text evidence="1">The sequence shown here is derived from an EMBL/GenBank/DDBJ whole genome shotgun (WGS) entry which is preliminary data.</text>
</comment>
<proteinExistence type="predicted"/>
<name>A0A7X3S7A8_9HYPH</name>
<sequence length="396" mass="43637">MQLCDFRYCVICADHGLLPKLYGAFREEVLPAFVDDVEGLLALFASSRLPDAALVVSTGSPGESELIERLRKELRGLSIEIPLIVMLAKSGMLPSLLRPAAVLGRGFPLPNLQTRLADVARLTRRIEEARLRRKVFGPLRNMYERPPGLLADAGFLIVGNGRRFASIQAANRDRIKLVGAFTSDMADYYLSEAPFLAVMIDSDVETAQEQILRLRADPRHVTLPVIAAASDTNDATDLYLAGATDVIVEPRGEAELAARLAFAARTGVRRRLANLWFSTFRDRFLIDEQWLPIDPLTFETYLNCSEKMARKRGIELQVIWLEELAQGLLRETGQVAQSADKPLATRLASAATLVSRDEDLVVEVTGRGPVAVVHGAAAAERVGERVKAFARTTRFG</sequence>
<reference evidence="1 2" key="1">
    <citation type="submission" date="2019-12" db="EMBL/GenBank/DDBJ databases">
        <authorList>
            <person name="Li M."/>
        </authorList>
    </citation>
    <scope>NUCLEOTIDE SEQUENCE [LARGE SCALE GENOMIC DNA]</scope>
    <source>
        <strain evidence="1 2">GBMRC 2046</strain>
    </source>
</reference>